<evidence type="ECO:0000256" key="5">
    <source>
        <dbReference type="ARBA" id="ARBA00022989"/>
    </source>
</evidence>
<gene>
    <name evidence="10" type="ORF">PMH09_01755</name>
</gene>
<accession>A0ABT7BTQ4</accession>
<evidence type="ECO:0000256" key="2">
    <source>
        <dbReference type="ARBA" id="ARBA00022448"/>
    </source>
</evidence>
<keyword evidence="5 7" id="KW-1133">Transmembrane helix</keyword>
<dbReference type="InterPro" id="IPR051125">
    <property type="entry name" value="ABC-4/HrtB_transporter"/>
</dbReference>
<keyword evidence="4 7" id="KW-0812">Transmembrane</keyword>
<feature type="domain" description="MacB-like periplasmic core" evidence="9">
    <location>
        <begin position="27"/>
        <end position="244"/>
    </location>
</feature>
<evidence type="ECO:0000256" key="7">
    <source>
        <dbReference type="SAM" id="Phobius"/>
    </source>
</evidence>
<dbReference type="Pfam" id="PF02687">
    <property type="entry name" value="FtsX"/>
    <property type="match status" value="1"/>
</dbReference>
<dbReference type="PIRSF" id="PIRSF031773">
    <property type="entry name" value="DevC"/>
    <property type="match status" value="1"/>
</dbReference>
<protein>
    <submittedName>
        <fullName evidence="10">FtsX-like permease family protein</fullName>
    </submittedName>
</protein>
<comment type="caution">
    <text evidence="10">The sequence shown here is derived from an EMBL/GenBank/DDBJ whole genome shotgun (WGS) entry which is preliminary data.</text>
</comment>
<dbReference type="PANTHER" id="PTHR43738:SF1">
    <property type="entry name" value="HEMIN TRANSPORT SYSTEM PERMEASE PROTEIN HRTB-RELATED"/>
    <property type="match status" value="1"/>
</dbReference>
<keyword evidence="2" id="KW-0813">Transport</keyword>
<feature type="transmembrane region" description="Helical" evidence="7">
    <location>
        <begin position="316"/>
        <end position="342"/>
    </location>
</feature>
<dbReference type="Proteomes" id="UP001232992">
    <property type="component" value="Unassembled WGS sequence"/>
</dbReference>
<dbReference type="InterPro" id="IPR003838">
    <property type="entry name" value="ABC3_permease_C"/>
</dbReference>
<evidence type="ECO:0000259" key="9">
    <source>
        <dbReference type="Pfam" id="PF12704"/>
    </source>
</evidence>
<feature type="transmembrane region" description="Helical" evidence="7">
    <location>
        <begin position="274"/>
        <end position="296"/>
    </location>
</feature>
<dbReference type="EMBL" id="JAQOSQ010000001">
    <property type="protein sequence ID" value="MDJ1181909.1"/>
    <property type="molecule type" value="Genomic_DNA"/>
</dbReference>
<keyword evidence="6 7" id="KW-0472">Membrane</keyword>
<feature type="transmembrane region" description="Helical" evidence="7">
    <location>
        <begin position="23"/>
        <end position="48"/>
    </location>
</feature>
<dbReference type="Pfam" id="PF12704">
    <property type="entry name" value="MacB_PCD"/>
    <property type="match status" value="1"/>
</dbReference>
<dbReference type="InterPro" id="IPR025857">
    <property type="entry name" value="MacB_PCD"/>
</dbReference>
<dbReference type="InterPro" id="IPR005891">
    <property type="entry name" value="DevC"/>
</dbReference>
<comment type="subcellular location">
    <subcellularLocation>
        <location evidence="1">Cell membrane</location>
        <topology evidence="1">Multi-pass membrane protein</topology>
    </subcellularLocation>
</comment>
<evidence type="ECO:0000313" key="10">
    <source>
        <dbReference type="EMBL" id="MDJ1181909.1"/>
    </source>
</evidence>
<evidence type="ECO:0000313" key="11">
    <source>
        <dbReference type="Proteomes" id="UP001232992"/>
    </source>
</evidence>
<evidence type="ECO:0000256" key="1">
    <source>
        <dbReference type="ARBA" id="ARBA00004651"/>
    </source>
</evidence>
<name>A0ABT7BTQ4_9CYAN</name>
<feature type="domain" description="ABC3 transporter permease C-terminal" evidence="8">
    <location>
        <begin position="280"/>
        <end position="391"/>
    </location>
</feature>
<dbReference type="RefSeq" id="WP_283756558.1">
    <property type="nucleotide sequence ID" value="NZ_JAQOSQ010000001.1"/>
</dbReference>
<proteinExistence type="predicted"/>
<organism evidence="10 11">
    <name type="scientific">Roseofilum casamattae BLCC-M143</name>
    <dbReference type="NCBI Taxonomy" id="3022442"/>
    <lineage>
        <taxon>Bacteria</taxon>
        <taxon>Bacillati</taxon>
        <taxon>Cyanobacteriota</taxon>
        <taxon>Cyanophyceae</taxon>
        <taxon>Desertifilales</taxon>
        <taxon>Desertifilaceae</taxon>
        <taxon>Roseofilum</taxon>
        <taxon>Roseofilum casamattae</taxon>
    </lineage>
</organism>
<evidence type="ECO:0000256" key="4">
    <source>
        <dbReference type="ARBA" id="ARBA00022692"/>
    </source>
</evidence>
<sequence length="395" mass="44090">MLDFPLAFKLSLAWRNLVQKPQLLLSALTAVTLAVFLIFSQLGFFYGITESSAFAFERLTADLIIMHRARYTTFIEEGFNREPLYSLESMPEIKAVYPLYITIGSWKNTATNKQFFIRVFGFNPANSVFDLEDINAAKSSLQKENTVLIDRRSRVESGFNELNIGDFGELSGRRFEIVGDFSIGSDVIADGNLIVSDLNFLRTFARTPSGFAQELRPSLDEVDYGLIELEAEVDADRFAEELNEILPSHLTALTKQAFIQQDQIYQMQATPAGFIFGLGVLVGLAVGSIVIYNIIYTDIKNNLPQYATLRAMGYSSAYLFAVIFIEAAIVATVGFLPGWLLGDLLYRMISDNTGLILRMRTNLIIGVYLATVSMCLISGSIAAQRLRQIDPAEIY</sequence>
<evidence type="ECO:0000256" key="6">
    <source>
        <dbReference type="ARBA" id="ARBA00023136"/>
    </source>
</evidence>
<evidence type="ECO:0000256" key="3">
    <source>
        <dbReference type="ARBA" id="ARBA00022475"/>
    </source>
</evidence>
<dbReference type="PANTHER" id="PTHR43738">
    <property type="entry name" value="ABC TRANSPORTER, MEMBRANE PROTEIN"/>
    <property type="match status" value="1"/>
</dbReference>
<evidence type="ECO:0000259" key="8">
    <source>
        <dbReference type="Pfam" id="PF02687"/>
    </source>
</evidence>
<reference evidence="10 11" key="1">
    <citation type="submission" date="2023-01" db="EMBL/GenBank/DDBJ databases">
        <title>Novel diversity within Roseofilum (Cyanobacteria; Desertifilaceae) from marine benthic mats with descriptions of four novel species.</title>
        <authorList>
            <person name="Wang Y."/>
            <person name="Berthold D.E."/>
            <person name="Hu J."/>
            <person name="Lefler F.W."/>
            <person name="Laughinghouse H.D. IV."/>
        </authorList>
    </citation>
    <scope>NUCLEOTIDE SEQUENCE [LARGE SCALE GENOMIC DNA]</scope>
    <source>
        <strain evidence="10 11">BLCC-M143</strain>
    </source>
</reference>
<keyword evidence="3" id="KW-1003">Cell membrane</keyword>
<keyword evidence="11" id="KW-1185">Reference proteome</keyword>
<feature type="transmembrane region" description="Helical" evidence="7">
    <location>
        <begin position="363"/>
        <end position="383"/>
    </location>
</feature>